<feature type="transmembrane region" description="Helical" evidence="1">
    <location>
        <begin position="30"/>
        <end position="48"/>
    </location>
</feature>
<dbReference type="Proteomes" id="UP001320314">
    <property type="component" value="Unassembled WGS sequence"/>
</dbReference>
<accession>A0ABD4S9F5</accession>
<proteinExistence type="predicted"/>
<dbReference type="RefSeq" id="WP_231523210.1">
    <property type="nucleotide sequence ID" value="NZ_JAJNUD010000003.1"/>
</dbReference>
<protein>
    <submittedName>
        <fullName evidence="2">DUF1056 family protein</fullName>
    </submittedName>
</protein>
<dbReference type="EMBL" id="JAJNUD010000003">
    <property type="protein sequence ID" value="MCD5517411.1"/>
    <property type="molecule type" value="Genomic_DNA"/>
</dbReference>
<evidence type="ECO:0000256" key="1">
    <source>
        <dbReference type="SAM" id="Phobius"/>
    </source>
</evidence>
<feature type="transmembrane region" description="Helical" evidence="1">
    <location>
        <begin position="5"/>
        <end position="24"/>
    </location>
</feature>
<gene>
    <name evidence="2" type="ORF">LOB39_02315</name>
</gene>
<evidence type="ECO:0000313" key="2">
    <source>
        <dbReference type="EMBL" id="MCD5517411.1"/>
    </source>
</evidence>
<keyword evidence="1" id="KW-1133">Transmembrane helix</keyword>
<comment type="caution">
    <text evidence="2">The sequence shown here is derived from an EMBL/GenBank/DDBJ whole genome shotgun (WGS) entry which is preliminary data.</text>
</comment>
<dbReference type="Pfam" id="PF06341">
    <property type="entry name" value="DUF1056"/>
    <property type="match status" value="1"/>
</dbReference>
<reference evidence="2 3" key="1">
    <citation type="submission" date="2021-12" db="EMBL/GenBank/DDBJ databases">
        <title>Antimicrobial susceptibility of Lactobacillus delbrueckii subsp. lactis obtained from milk products and other habitats.</title>
        <authorList>
            <person name="Shani N."/>
        </authorList>
    </citation>
    <scope>NUCLEOTIDE SEQUENCE [LARGE SCALE GENOMIC DNA]</scope>
    <source>
        <strain evidence="2 3">CIRM BIA 266</strain>
    </source>
</reference>
<organism evidence="2 3">
    <name type="scientific">Lactobacillus delbrueckii subsp. allosunkii</name>
    <dbReference type="NCBI Taxonomy" id="1050107"/>
    <lineage>
        <taxon>Bacteria</taxon>
        <taxon>Bacillati</taxon>
        <taxon>Bacillota</taxon>
        <taxon>Bacilli</taxon>
        <taxon>Lactobacillales</taxon>
        <taxon>Lactobacillaceae</taxon>
        <taxon>Lactobacillus</taxon>
    </lineage>
</organism>
<keyword evidence="1" id="KW-0812">Transmembrane</keyword>
<dbReference type="InterPro" id="IPR009406">
    <property type="entry name" value="DUF1056"/>
</dbReference>
<evidence type="ECO:0000313" key="3">
    <source>
        <dbReference type="Proteomes" id="UP001320314"/>
    </source>
</evidence>
<sequence>MIGKLLWKWIDVILFVTAIGAFVYGFFLLGYIAGIFSIGVALIILGLLSESISRQEGR</sequence>
<keyword evidence="1" id="KW-0472">Membrane</keyword>
<dbReference type="AlphaFoldDB" id="A0ABD4S9F5"/>
<name>A0ABD4S9F5_9LACO</name>